<feature type="compositionally biased region" description="Polar residues" evidence="1">
    <location>
        <begin position="70"/>
        <end position="82"/>
    </location>
</feature>
<dbReference type="PANTHER" id="PTHR34779:SF1">
    <property type="entry name" value="OS09G0542900 PROTEIN"/>
    <property type="match status" value="1"/>
</dbReference>
<proteinExistence type="predicted"/>
<evidence type="ECO:0008006" key="4">
    <source>
        <dbReference type="Google" id="ProtNLM"/>
    </source>
</evidence>
<dbReference type="EMBL" id="CAUOFW020007279">
    <property type="protein sequence ID" value="CAK9178379.1"/>
    <property type="molecule type" value="Genomic_DNA"/>
</dbReference>
<accession>A0ABC8UDB9</accession>
<reference evidence="2 3" key="1">
    <citation type="submission" date="2024-02" db="EMBL/GenBank/DDBJ databases">
        <authorList>
            <person name="Vignale AGUSTIN F."/>
            <person name="Sosa J E."/>
            <person name="Modenutti C."/>
        </authorList>
    </citation>
    <scope>NUCLEOTIDE SEQUENCE [LARGE SCALE GENOMIC DNA]</scope>
</reference>
<evidence type="ECO:0000256" key="1">
    <source>
        <dbReference type="SAM" id="MobiDB-lite"/>
    </source>
</evidence>
<dbReference type="InterPro" id="IPR038796">
    <property type="entry name" value="At1g76070-like"/>
</dbReference>
<feature type="compositionally biased region" description="Basic and acidic residues" evidence="1">
    <location>
        <begin position="147"/>
        <end position="160"/>
    </location>
</feature>
<dbReference type="AlphaFoldDB" id="A0ABC8UDB9"/>
<sequence>MEKQAKSKNNLLKLLPKAASAVTFHNLPFSPGKNKRSEVNANKLKTHVGKGFSGPIISIIPAEARRKSKNSSFSAQEPTSPKISCMGQIKHRNKKIKNKPKEFNPFSSPLEVKNKPSMIKRVSSPAEIKKKASAFRNIFSGPQSAGRKLDVSSESDDHNKSKLPNTAPGLNQMRRFASSRDNFANFDWTSVQIAPEDPNHLNLYSDEEGGESDEEEEVIIPFSAPIILVNKGVTLEPKKEINLWKRRTMAQPTPLQLSTRV</sequence>
<name>A0ABC8UDB9_9AQUA</name>
<organism evidence="2 3">
    <name type="scientific">Ilex paraguariensis</name>
    <name type="common">yerba mate</name>
    <dbReference type="NCBI Taxonomy" id="185542"/>
    <lineage>
        <taxon>Eukaryota</taxon>
        <taxon>Viridiplantae</taxon>
        <taxon>Streptophyta</taxon>
        <taxon>Embryophyta</taxon>
        <taxon>Tracheophyta</taxon>
        <taxon>Spermatophyta</taxon>
        <taxon>Magnoliopsida</taxon>
        <taxon>eudicotyledons</taxon>
        <taxon>Gunneridae</taxon>
        <taxon>Pentapetalae</taxon>
        <taxon>asterids</taxon>
        <taxon>campanulids</taxon>
        <taxon>Aquifoliales</taxon>
        <taxon>Aquifoliaceae</taxon>
        <taxon>Ilex</taxon>
    </lineage>
</organism>
<feature type="region of interest" description="Disordered" evidence="1">
    <location>
        <begin position="64"/>
        <end position="83"/>
    </location>
</feature>
<dbReference type="PANTHER" id="PTHR34779">
    <property type="entry name" value="OS09G0542900 PROTEIN"/>
    <property type="match status" value="1"/>
</dbReference>
<comment type="caution">
    <text evidence="2">The sequence shown here is derived from an EMBL/GenBank/DDBJ whole genome shotgun (WGS) entry which is preliminary data.</text>
</comment>
<gene>
    <name evidence="2" type="ORF">ILEXP_LOCUS48303</name>
</gene>
<evidence type="ECO:0000313" key="2">
    <source>
        <dbReference type="EMBL" id="CAK9178379.1"/>
    </source>
</evidence>
<dbReference type="Proteomes" id="UP001642360">
    <property type="component" value="Unassembled WGS sequence"/>
</dbReference>
<protein>
    <recommendedName>
        <fullName evidence="4">Syringolide-induced protein 14-1-1</fullName>
    </recommendedName>
</protein>
<feature type="region of interest" description="Disordered" evidence="1">
    <location>
        <begin position="139"/>
        <end position="170"/>
    </location>
</feature>
<evidence type="ECO:0000313" key="3">
    <source>
        <dbReference type="Proteomes" id="UP001642360"/>
    </source>
</evidence>
<keyword evidence="3" id="KW-1185">Reference proteome</keyword>